<keyword evidence="2" id="KW-1185">Reference proteome</keyword>
<dbReference type="AlphaFoldDB" id="A0A975WEQ2"/>
<dbReference type="InterPro" id="IPR043138">
    <property type="entry name" value="GGT_lsub"/>
</dbReference>
<dbReference type="EMBL" id="FNYY01000026">
    <property type="protein sequence ID" value="SEK08399.1"/>
    <property type="molecule type" value="Genomic_DNA"/>
</dbReference>
<proteinExistence type="predicted"/>
<organism evidence="1 2">
    <name type="scientific">Marinovum algicola</name>
    <dbReference type="NCBI Taxonomy" id="42444"/>
    <lineage>
        <taxon>Bacteria</taxon>
        <taxon>Pseudomonadati</taxon>
        <taxon>Pseudomonadota</taxon>
        <taxon>Alphaproteobacteria</taxon>
        <taxon>Rhodobacterales</taxon>
        <taxon>Roseobacteraceae</taxon>
        <taxon>Marinovum</taxon>
    </lineage>
</organism>
<protein>
    <submittedName>
        <fullName evidence="1">Gamma-glutamyltranspeptidase / glutathione hydrolase</fullName>
    </submittedName>
</protein>
<dbReference type="Gene3D" id="3.60.20.40">
    <property type="match status" value="1"/>
</dbReference>
<dbReference type="SUPFAM" id="SSF56235">
    <property type="entry name" value="N-terminal nucleophile aminohydrolases (Ntn hydrolases)"/>
    <property type="match status" value="1"/>
</dbReference>
<name>A0A975WEQ2_9RHOB</name>
<evidence type="ECO:0000313" key="2">
    <source>
        <dbReference type="Proteomes" id="UP000182932"/>
    </source>
</evidence>
<dbReference type="InterPro" id="IPR029055">
    <property type="entry name" value="Ntn_hydrolases_N"/>
</dbReference>
<keyword evidence="1" id="KW-0378">Hydrolase</keyword>
<dbReference type="GeneID" id="80820785"/>
<dbReference type="GO" id="GO:0016787">
    <property type="term" value="F:hydrolase activity"/>
    <property type="evidence" value="ECO:0007669"/>
    <property type="project" value="UniProtKB-KW"/>
</dbReference>
<dbReference type="PANTHER" id="PTHR43881:SF1">
    <property type="entry name" value="GAMMA-GLUTAMYLTRANSPEPTIDASE (AFU_ORTHOLOGUE AFUA_4G13580)"/>
    <property type="match status" value="1"/>
</dbReference>
<comment type="caution">
    <text evidence="1">The sequence shown here is derived from an EMBL/GenBank/DDBJ whole genome shotgun (WGS) entry which is preliminary data.</text>
</comment>
<sequence length="525" mass="55309">MRDFHLPGRSPVRATNGMVATSHPLAAAEALACLKDGGTAMDAAICGALLMSLCEPHMCGLAGDCFALIKPAGAERVLGFNGSGRAPAAADAARLRAAGHDTIPDGSADAVTVPGAVEAFCRMSESHGRLGLDRLLQPAIRYAEEGVPVADRVGFDWPNKAPRLQGVARDFYLRDGRPLKPGDLFRAPGQAEVMRRIARHGAPAFYQGEVAEDMMAALAAVGGRHCAGDFAATRGEETTPITGQYRATEVFEHPPNGQGATAILLLNILARFDLASMDPFGAARTHLESEAGKLAYDSRNRLIADPDVLDATAQMCSPALAAELAARIDPGRALPGPSRIAESVHRDTIYITAVDRDGMAVSLIHSIFHSFGSGLACPKFGLLLHNRGCGFNLREGHPNEFGPGKRPLHTIIPGMLGAAGRIEMPFGVMGGQYQSCGHARFVTNLRDYGMDPQAAVDAPRAFFDDGRLQLERGYSPEVAAKLAALGHDVVTPTEPIGGAQAIRMHASGVLEGASDARKDGCAIGY</sequence>
<gene>
    <name evidence="1" type="ORF">SAMN04487940_12651</name>
</gene>
<dbReference type="Proteomes" id="UP000182932">
    <property type="component" value="Unassembled WGS sequence"/>
</dbReference>
<dbReference type="Pfam" id="PF01019">
    <property type="entry name" value="G_glu_transpept"/>
    <property type="match status" value="1"/>
</dbReference>
<accession>A0A975WEQ2</accession>
<reference evidence="1 2" key="1">
    <citation type="submission" date="2016-10" db="EMBL/GenBank/DDBJ databases">
        <authorList>
            <person name="Varghese N."/>
            <person name="Submissions S."/>
        </authorList>
    </citation>
    <scope>NUCLEOTIDE SEQUENCE [LARGE SCALE GENOMIC DNA]</scope>
    <source>
        <strain evidence="1 2">FF3</strain>
    </source>
</reference>
<dbReference type="Gene3D" id="1.10.246.130">
    <property type="match status" value="1"/>
</dbReference>
<dbReference type="RefSeq" id="WP_074839669.1">
    <property type="nucleotide sequence ID" value="NZ_FNYY01000026.1"/>
</dbReference>
<dbReference type="InterPro" id="IPR043137">
    <property type="entry name" value="GGT_ssub_C"/>
</dbReference>
<dbReference type="PRINTS" id="PR01210">
    <property type="entry name" value="GGTRANSPTASE"/>
</dbReference>
<evidence type="ECO:0000313" key="1">
    <source>
        <dbReference type="EMBL" id="SEK08399.1"/>
    </source>
</evidence>
<dbReference type="PANTHER" id="PTHR43881">
    <property type="entry name" value="GAMMA-GLUTAMYLTRANSPEPTIDASE (AFU_ORTHOLOGUE AFUA_4G13580)"/>
    <property type="match status" value="1"/>
</dbReference>
<dbReference type="InterPro" id="IPR052896">
    <property type="entry name" value="GGT-like_enzyme"/>
</dbReference>